<feature type="domain" description="Cytochrome c-552/4" evidence="3">
    <location>
        <begin position="181"/>
        <end position="221"/>
    </location>
</feature>
<protein>
    <submittedName>
        <fullName evidence="4">Multiheme c-type cytochrome</fullName>
    </submittedName>
</protein>
<dbReference type="InterPro" id="IPR023155">
    <property type="entry name" value="Cyt_c-552/4"/>
</dbReference>
<dbReference type="InterPro" id="IPR036280">
    <property type="entry name" value="Multihaem_cyt_sf"/>
</dbReference>
<proteinExistence type="predicted"/>
<sequence length="410" mass="46749">MPKRGFYLISISIVIIFTLVYFLLKRENKRNTDEYVAITPIAVHHNGMKFIDSKICMQCHQQIVENHYKTAHFNSFQIANKNTIKGSFLEDKNRLILNDKESIKMVEKDSGYYQEARIGKQDRPFYSAKMDIVIGSGTKGQSYLMRHQDQLFQLQASYFTPTDSWINSPGAVKKLAPARPVIERCLECHTTYAQNVSGNKNGNRFHKTNIVYGIDCQRCHGEVSEHVKYHQLHPEETIGQNIMKYNSLSRQQRLDACGLCHSGLRKQFSKGAFDFNAGDILDNLSSPDYDENDLGNLDVHGNQYGLLKASTCFQKSNNLDCTTCHNPHKKERGNHASFNQKCVACHSKMSNPIACGEDQLQIQEMGNNCIQCHMPLIDSKTMKVQVSNKDEISVKVRTHLIGLYNEQNLE</sequence>
<evidence type="ECO:0000256" key="1">
    <source>
        <dbReference type="ARBA" id="ARBA00022729"/>
    </source>
</evidence>
<dbReference type="Proteomes" id="UP001327027">
    <property type="component" value="Unassembled WGS sequence"/>
</dbReference>
<dbReference type="InterPro" id="IPR051829">
    <property type="entry name" value="Multiheme_Cytochr_ET"/>
</dbReference>
<keyword evidence="1" id="KW-0732">Signal</keyword>
<gene>
    <name evidence="4" type="ORF">U6A24_06995</name>
</gene>
<organism evidence="4 5">
    <name type="scientific">Aquimarina gracilis</name>
    <dbReference type="NCBI Taxonomy" id="874422"/>
    <lineage>
        <taxon>Bacteria</taxon>
        <taxon>Pseudomonadati</taxon>
        <taxon>Bacteroidota</taxon>
        <taxon>Flavobacteriia</taxon>
        <taxon>Flavobacteriales</taxon>
        <taxon>Flavobacteriaceae</taxon>
        <taxon>Aquimarina</taxon>
    </lineage>
</organism>
<dbReference type="Gene3D" id="3.90.10.10">
    <property type="entry name" value="Cytochrome C3"/>
    <property type="match status" value="1"/>
</dbReference>
<dbReference type="SUPFAM" id="SSF48695">
    <property type="entry name" value="Multiheme cytochromes"/>
    <property type="match status" value="1"/>
</dbReference>
<evidence type="ECO:0000256" key="2">
    <source>
        <dbReference type="SAM" id="Phobius"/>
    </source>
</evidence>
<feature type="domain" description="Cytochrome c-552/4" evidence="3">
    <location>
        <begin position="56"/>
        <end position="83"/>
    </location>
</feature>
<comment type="caution">
    <text evidence="4">The sequence shown here is derived from an EMBL/GenBank/DDBJ whole genome shotgun (WGS) entry which is preliminary data.</text>
</comment>
<feature type="transmembrane region" description="Helical" evidence="2">
    <location>
        <begin position="6"/>
        <end position="24"/>
    </location>
</feature>
<dbReference type="EMBL" id="JAYKLX010000003">
    <property type="protein sequence ID" value="MEB3345197.1"/>
    <property type="molecule type" value="Genomic_DNA"/>
</dbReference>
<keyword evidence="2" id="KW-0812">Transmembrane</keyword>
<dbReference type="PANTHER" id="PTHR35038">
    <property type="entry name" value="DISSIMILATORY SULFITE REDUCTASE SIRA"/>
    <property type="match status" value="1"/>
</dbReference>
<evidence type="ECO:0000313" key="4">
    <source>
        <dbReference type="EMBL" id="MEB3345197.1"/>
    </source>
</evidence>
<accession>A0ABU5ZUG6</accession>
<keyword evidence="2" id="KW-1133">Transmembrane helix</keyword>
<reference evidence="4 5" key="1">
    <citation type="journal article" date="2013" name="Int. J. Syst. Evol. Microbiol.">
        <title>Aquimarina gracilis sp. nov., isolated from the gut microflora of a mussel, Mytilus coruscus, and emended description of Aquimarina spongiae.</title>
        <authorList>
            <person name="Park S.C."/>
            <person name="Choe H.N."/>
            <person name="Baik K.S."/>
            <person name="Seong C.N."/>
        </authorList>
    </citation>
    <scope>NUCLEOTIDE SEQUENCE [LARGE SCALE GENOMIC DNA]</scope>
    <source>
        <strain evidence="4 5">PSC32</strain>
    </source>
</reference>
<keyword evidence="2" id="KW-0472">Membrane</keyword>
<dbReference type="PANTHER" id="PTHR35038:SF8">
    <property type="entry name" value="C-TYPE POLYHEME CYTOCHROME OMCC"/>
    <property type="match status" value="1"/>
</dbReference>
<name>A0ABU5ZUG6_9FLAO</name>
<dbReference type="Gene3D" id="1.10.1130.10">
    <property type="entry name" value="Flavocytochrome C3, Chain A"/>
    <property type="match status" value="1"/>
</dbReference>
<evidence type="ECO:0000313" key="5">
    <source>
        <dbReference type="Proteomes" id="UP001327027"/>
    </source>
</evidence>
<dbReference type="RefSeq" id="WP_324179228.1">
    <property type="nucleotide sequence ID" value="NZ_BAABAW010000008.1"/>
</dbReference>
<dbReference type="Pfam" id="PF13435">
    <property type="entry name" value="Cytochrome_C554"/>
    <property type="match status" value="2"/>
</dbReference>
<keyword evidence="5" id="KW-1185">Reference proteome</keyword>
<evidence type="ECO:0000259" key="3">
    <source>
        <dbReference type="Pfam" id="PF13435"/>
    </source>
</evidence>